<dbReference type="AlphaFoldDB" id="M1X2V5"/>
<protein>
    <submittedName>
        <fullName evidence="2">Uncharacterized protein</fullName>
    </submittedName>
</protein>
<organism evidence="2 3">
    <name type="scientific">Richelia intracellularis HH01</name>
    <dbReference type="NCBI Taxonomy" id="1165094"/>
    <lineage>
        <taxon>Bacteria</taxon>
        <taxon>Bacillati</taxon>
        <taxon>Cyanobacteriota</taxon>
        <taxon>Cyanophyceae</taxon>
        <taxon>Nostocales</taxon>
        <taxon>Nostocaceae</taxon>
        <taxon>Richelia</taxon>
    </lineage>
</organism>
<sequence>MLLCVSYSLQKIGPKNAKQGLFVTLENTFLYNKPRFIGGPVCVASTIFVASVSLAVTSFISLEQRQSVKNTGWAMASAADIAGAMISGIFSSLILR</sequence>
<comment type="caution">
    <text evidence="2">The sequence shown here is derived from an EMBL/GenBank/DDBJ whole genome shotgun (WGS) entry which is preliminary data.</text>
</comment>
<dbReference type="EMBL" id="CAIY01000044">
    <property type="protein sequence ID" value="CCH67485.1"/>
    <property type="molecule type" value="Genomic_DNA"/>
</dbReference>
<gene>
    <name evidence="2" type="ORF">RINTHH_13300</name>
</gene>
<name>M1X2V5_9NOST</name>
<dbReference type="RefSeq" id="WP_008234153.1">
    <property type="nucleotide sequence ID" value="NZ_CAIY01000044.1"/>
</dbReference>
<evidence type="ECO:0000313" key="3">
    <source>
        <dbReference type="Proteomes" id="UP000053051"/>
    </source>
</evidence>
<keyword evidence="3" id="KW-1185">Reference proteome</keyword>
<keyword evidence="1" id="KW-1133">Transmembrane helix</keyword>
<feature type="transmembrane region" description="Helical" evidence="1">
    <location>
        <begin position="37"/>
        <end position="60"/>
    </location>
</feature>
<dbReference type="STRING" id="1165094.RINTHH_13300"/>
<keyword evidence="1" id="KW-0472">Membrane</keyword>
<feature type="transmembrane region" description="Helical" evidence="1">
    <location>
        <begin position="72"/>
        <end position="95"/>
    </location>
</feature>
<dbReference type="Proteomes" id="UP000053051">
    <property type="component" value="Unassembled WGS sequence"/>
</dbReference>
<accession>M1X2V5</accession>
<reference evidence="2 3" key="1">
    <citation type="submission" date="2012-05" db="EMBL/GenBank/DDBJ databases">
        <authorList>
            <person name="Hilton J."/>
        </authorList>
    </citation>
    <scope>NUCLEOTIDE SEQUENCE [LARGE SCALE GENOMIC DNA]</scope>
    <source>
        <strain evidence="2 3">HH01</strain>
    </source>
</reference>
<evidence type="ECO:0000313" key="2">
    <source>
        <dbReference type="EMBL" id="CCH67485.1"/>
    </source>
</evidence>
<evidence type="ECO:0000256" key="1">
    <source>
        <dbReference type="SAM" id="Phobius"/>
    </source>
</evidence>
<proteinExistence type="predicted"/>
<keyword evidence="1" id="KW-0812">Transmembrane</keyword>
<reference evidence="3" key="2">
    <citation type="submission" date="2016-01" db="EMBL/GenBank/DDBJ databases">
        <title>Diatom-associated endosymboitic cyanobacterium lacks core nitrogen metabolism enzymes.</title>
        <authorList>
            <person name="Hilton J.A."/>
            <person name="Foster R.A."/>
            <person name="Tripp H.J."/>
            <person name="Carter B.J."/>
            <person name="Zehr J.P."/>
            <person name="Villareal T.A."/>
        </authorList>
    </citation>
    <scope>NUCLEOTIDE SEQUENCE [LARGE SCALE GENOMIC DNA]</scope>
    <source>
        <strain evidence="3">HH01</strain>
    </source>
</reference>